<dbReference type="Proteomes" id="UP000268192">
    <property type="component" value="Chromosome"/>
</dbReference>
<dbReference type="RefSeq" id="WP_126009656.1">
    <property type="nucleotide sequence ID" value="NZ_CP032509.1"/>
</dbReference>
<evidence type="ECO:0000313" key="2">
    <source>
        <dbReference type="EMBL" id="AZN71378.1"/>
    </source>
</evidence>
<dbReference type="PRINTS" id="PR00069">
    <property type="entry name" value="ALDKETRDTASE"/>
</dbReference>
<sequence>MDLRDFGTTGLRVSPIALGTVKFGRTAGLKLPKPFQLPSDAEAASLLALAADLGINLIDTAPAYGTSEERLGALLKGQRDKWLICSKAGEEFDAASGQSHYVFSREHITLSVERSLKRLGTDRLDIVLIHSNGDDLDGIDRFGALDTLERLKAQGKIRATGMSTKTIEGGLRALAASDCVMVTHNLAYQDELPVIDAAATSGKGVLIKKPLASGHAVSQSDDPVAESFRMILGHRGVSSLVVGTIDPHHLAQNVEAASRALNA</sequence>
<dbReference type="Pfam" id="PF00248">
    <property type="entry name" value="Aldo_ket_red"/>
    <property type="match status" value="1"/>
</dbReference>
<dbReference type="InterPro" id="IPR036812">
    <property type="entry name" value="NAD(P)_OxRdtase_dom_sf"/>
</dbReference>
<proteinExistence type="predicted"/>
<dbReference type="GO" id="GO:0016491">
    <property type="term" value="F:oxidoreductase activity"/>
    <property type="evidence" value="ECO:0007669"/>
    <property type="project" value="InterPro"/>
</dbReference>
<dbReference type="Gene3D" id="3.20.20.100">
    <property type="entry name" value="NADP-dependent oxidoreductase domain"/>
    <property type="match status" value="1"/>
</dbReference>
<gene>
    <name evidence="2" type="ORF">D5400_08935</name>
</gene>
<dbReference type="InterPro" id="IPR023210">
    <property type="entry name" value="NADP_OxRdtase_dom"/>
</dbReference>
<dbReference type="KEGG" id="abaw:D5400_08935"/>
<reference evidence="2 3" key="1">
    <citation type="submission" date="2018-09" db="EMBL/GenBank/DDBJ databases">
        <title>Marinorhizobium profundi gen. nov., sp. nov., isolated from a deep-sea sediment sample from the New Britain Trench and proposal of Marinorhizobiaceae fam. nov. in the order Rhizobiales of the class Alphaproteobacteria.</title>
        <authorList>
            <person name="Cao J."/>
        </authorList>
    </citation>
    <scope>NUCLEOTIDE SEQUENCE [LARGE SCALE GENOMIC DNA]</scope>
    <source>
        <strain evidence="2 3">WS11</strain>
    </source>
</reference>
<dbReference type="SUPFAM" id="SSF51430">
    <property type="entry name" value="NAD(P)-linked oxidoreductase"/>
    <property type="match status" value="1"/>
</dbReference>
<evidence type="ECO:0000313" key="3">
    <source>
        <dbReference type="Proteomes" id="UP000268192"/>
    </source>
</evidence>
<dbReference type="InterPro" id="IPR053135">
    <property type="entry name" value="AKR2_Oxidoreductase"/>
</dbReference>
<organism evidence="2 3">
    <name type="scientific">Georhizobium profundi</name>
    <dbReference type="NCBI Taxonomy" id="2341112"/>
    <lineage>
        <taxon>Bacteria</taxon>
        <taxon>Pseudomonadati</taxon>
        <taxon>Pseudomonadota</taxon>
        <taxon>Alphaproteobacteria</taxon>
        <taxon>Hyphomicrobiales</taxon>
        <taxon>Rhizobiaceae</taxon>
        <taxon>Georhizobium</taxon>
    </lineage>
</organism>
<dbReference type="OrthoDB" id="9803483at2"/>
<dbReference type="EMBL" id="CP032509">
    <property type="protein sequence ID" value="AZN71378.1"/>
    <property type="molecule type" value="Genomic_DNA"/>
</dbReference>
<evidence type="ECO:0000259" key="1">
    <source>
        <dbReference type="Pfam" id="PF00248"/>
    </source>
</evidence>
<dbReference type="InterPro" id="IPR020471">
    <property type="entry name" value="AKR"/>
</dbReference>
<dbReference type="AlphaFoldDB" id="A0A3S9B340"/>
<protein>
    <submittedName>
        <fullName evidence="2">Aldo/keto reductase</fullName>
    </submittedName>
</protein>
<dbReference type="PANTHER" id="PTHR43312:SF1">
    <property type="entry name" value="NADP-DEPENDENT OXIDOREDUCTASE DOMAIN-CONTAINING PROTEIN"/>
    <property type="match status" value="1"/>
</dbReference>
<dbReference type="CDD" id="cd19095">
    <property type="entry name" value="AKR_PA4992-like"/>
    <property type="match status" value="1"/>
</dbReference>
<name>A0A3S9B340_9HYPH</name>
<feature type="domain" description="NADP-dependent oxidoreductase" evidence="1">
    <location>
        <begin position="15"/>
        <end position="219"/>
    </location>
</feature>
<accession>A0A3S9B340</accession>
<dbReference type="PANTHER" id="PTHR43312">
    <property type="entry name" value="D-THREO-ALDOSE 1-DEHYDROGENASE"/>
    <property type="match status" value="1"/>
</dbReference>
<keyword evidence="3" id="KW-1185">Reference proteome</keyword>